<sequence>MATLLYFEEKVHMKKLLRTDAIPLLFPRLLYQILEHLGYPFEPQLERRCICREIFTFDKWTSMTTYDAQARAPARPEHPEIPQPEHLEEPQQVEIPTDIRAPAPTVPSTGPMPEVASSAPSATPKTPLIVPAASKPHPSESSIAISISEFRGLCHTLRTLTATQNVLAQQMAAIPAFGYSIATEHDMPIPSEPTDPSHDPSLAEQTMTPKETTTGQIEASIPSTQLL</sequence>
<organism evidence="2 3">
    <name type="scientific">Vitis vinifera</name>
    <name type="common">Grape</name>
    <dbReference type="NCBI Taxonomy" id="29760"/>
    <lineage>
        <taxon>Eukaryota</taxon>
        <taxon>Viridiplantae</taxon>
        <taxon>Streptophyta</taxon>
        <taxon>Embryophyta</taxon>
        <taxon>Tracheophyta</taxon>
        <taxon>Spermatophyta</taxon>
        <taxon>Magnoliopsida</taxon>
        <taxon>eudicotyledons</taxon>
        <taxon>Gunneridae</taxon>
        <taxon>Pentapetalae</taxon>
        <taxon>rosids</taxon>
        <taxon>Vitales</taxon>
        <taxon>Vitaceae</taxon>
        <taxon>Viteae</taxon>
        <taxon>Vitis</taxon>
    </lineage>
</organism>
<dbReference type="EMBL" id="QGNW01001311">
    <property type="protein sequence ID" value="RVW45812.1"/>
    <property type="molecule type" value="Genomic_DNA"/>
</dbReference>
<evidence type="ECO:0000313" key="3">
    <source>
        <dbReference type="Proteomes" id="UP000288805"/>
    </source>
</evidence>
<feature type="compositionally biased region" description="Polar residues" evidence="1">
    <location>
        <begin position="203"/>
        <end position="227"/>
    </location>
</feature>
<dbReference type="AlphaFoldDB" id="A0A438EDS6"/>
<feature type="region of interest" description="Disordered" evidence="1">
    <location>
        <begin position="104"/>
        <end position="123"/>
    </location>
</feature>
<feature type="region of interest" description="Disordered" evidence="1">
    <location>
        <begin position="184"/>
        <end position="227"/>
    </location>
</feature>
<proteinExistence type="predicted"/>
<evidence type="ECO:0000313" key="2">
    <source>
        <dbReference type="EMBL" id="RVW45812.1"/>
    </source>
</evidence>
<accession>A0A438EDS6</accession>
<comment type="caution">
    <text evidence="2">The sequence shown here is derived from an EMBL/GenBank/DDBJ whole genome shotgun (WGS) entry which is preliminary data.</text>
</comment>
<evidence type="ECO:0000256" key="1">
    <source>
        <dbReference type="SAM" id="MobiDB-lite"/>
    </source>
</evidence>
<dbReference type="Proteomes" id="UP000288805">
    <property type="component" value="Unassembled WGS sequence"/>
</dbReference>
<reference evidence="2 3" key="1">
    <citation type="journal article" date="2018" name="PLoS Genet.">
        <title>Population sequencing reveals clonal diversity and ancestral inbreeding in the grapevine cultivar Chardonnay.</title>
        <authorList>
            <person name="Roach M.J."/>
            <person name="Johnson D.L."/>
            <person name="Bohlmann J."/>
            <person name="van Vuuren H.J."/>
            <person name="Jones S.J."/>
            <person name="Pretorius I.S."/>
            <person name="Schmidt S.A."/>
            <person name="Borneman A.R."/>
        </authorList>
    </citation>
    <scope>NUCLEOTIDE SEQUENCE [LARGE SCALE GENOMIC DNA]</scope>
    <source>
        <strain evidence="3">cv. Chardonnay</strain>
        <tissue evidence="2">Leaf</tissue>
    </source>
</reference>
<name>A0A438EDS6_VITVI</name>
<protein>
    <submittedName>
        <fullName evidence="2">Uncharacterized protein</fullName>
    </submittedName>
</protein>
<gene>
    <name evidence="2" type="ORF">CK203_086291</name>
</gene>